<sequence length="699" mass="79320">MGLLEIPCSFLKPIILLILVLGFVLPSKAQDYDCLSAIFQKLSEGNQADLLPMIVGTGKDFNDLGEYDLCINNPGTTYAALNVFPQPIFLGVCIPSSCNSANTKLIADAITQFAITSGIFGSGKIYFPDSEPPPVTVGNWIGFFAFGLLIAICLLGIIVEYSNLFGKIDYEGIEDSKQDKALVDSKNTLGKFFLSFSFSRNLRKMFWTPQRSDDYLSVLNGLRVISMAYIIFGHIHEAMQGLPIINPDEAMKIQKNWYGIFVMGAFYSVDTFFFLSAFLGAYLMIPKLMKISILNFIMIYVHRFIRIFPALGLYIALLLTFINFMGSGPIWDSVDIMLIQTCKKYWWTVLTFSNNFYPGTSDLGCIGVLWYISNDMMFFMILPIVVFAYCRHKLIGYILTSGLIMMNIIIVFIISTVHHHPMTIMKDGNPSEIYHKPHARFGAYFVGCLFGIMYYEWKKSKTAPEYERTIGAIFFRFVESSNIIRYLFHLIGTIIILFLVMITFTETSKPNEIVWPQIPASFFNALHRPLFVTGLALFLAGPMIGKSRFLRFILGGSAWAPWAKITFMVYLIHLILIIWFYAQIRQALYMTTRVAVYYWFAAFILSYLIAIPITLLIESPILQLSKHLLFTKCSSVSNFNDIKRLNSTNHQLEKLLLSAPSQKTTNLQKLEAELDAKMRLLDPASSPERNSMINETNAD</sequence>
<feature type="transmembrane region" description="Helical" evidence="1">
    <location>
        <begin position="486"/>
        <end position="505"/>
    </location>
</feature>
<dbReference type="EMBL" id="CAMPGE010000455">
    <property type="protein sequence ID" value="CAI2359202.1"/>
    <property type="molecule type" value="Genomic_DNA"/>
</dbReference>
<keyword evidence="2" id="KW-0732">Signal</keyword>
<protein>
    <recommendedName>
        <fullName evidence="3">Acyltransferase 3 domain-containing protein</fullName>
    </recommendedName>
</protein>
<feature type="transmembrane region" description="Helical" evidence="1">
    <location>
        <begin position="438"/>
        <end position="455"/>
    </location>
</feature>
<feature type="transmembrane region" description="Helical" evidence="1">
    <location>
        <begin position="596"/>
        <end position="617"/>
    </location>
</feature>
<evidence type="ECO:0000313" key="4">
    <source>
        <dbReference type="EMBL" id="CAI2359202.1"/>
    </source>
</evidence>
<evidence type="ECO:0000313" key="5">
    <source>
        <dbReference type="Proteomes" id="UP001295684"/>
    </source>
</evidence>
<proteinExistence type="predicted"/>
<keyword evidence="1" id="KW-0812">Transmembrane</keyword>
<dbReference type="InterPro" id="IPR002656">
    <property type="entry name" value="Acyl_transf_3_dom"/>
</dbReference>
<name>A0AAD1TZ72_EUPCR</name>
<feature type="transmembrane region" description="Helical" evidence="1">
    <location>
        <begin position="304"/>
        <end position="325"/>
    </location>
</feature>
<feature type="transmembrane region" description="Helical" evidence="1">
    <location>
        <begin position="140"/>
        <end position="159"/>
    </location>
</feature>
<comment type="caution">
    <text evidence="4">The sequence shown here is derived from an EMBL/GenBank/DDBJ whole genome shotgun (WGS) entry which is preliminary data.</text>
</comment>
<evidence type="ECO:0000259" key="3">
    <source>
        <dbReference type="Pfam" id="PF01757"/>
    </source>
</evidence>
<feature type="transmembrane region" description="Helical" evidence="1">
    <location>
        <begin position="397"/>
        <end position="418"/>
    </location>
</feature>
<organism evidence="4 5">
    <name type="scientific">Euplotes crassus</name>
    <dbReference type="NCBI Taxonomy" id="5936"/>
    <lineage>
        <taxon>Eukaryota</taxon>
        <taxon>Sar</taxon>
        <taxon>Alveolata</taxon>
        <taxon>Ciliophora</taxon>
        <taxon>Intramacronucleata</taxon>
        <taxon>Spirotrichea</taxon>
        <taxon>Hypotrichia</taxon>
        <taxon>Euplotida</taxon>
        <taxon>Euplotidae</taxon>
        <taxon>Moneuplotes</taxon>
    </lineage>
</organism>
<gene>
    <name evidence="4" type="ORF">ECRASSUSDP1_LOCUS487</name>
</gene>
<dbReference type="PANTHER" id="PTHR11161:SF0">
    <property type="entry name" value="O-ACYLTRANSFERASE LIKE PROTEIN"/>
    <property type="match status" value="1"/>
</dbReference>
<evidence type="ECO:0000256" key="1">
    <source>
        <dbReference type="SAM" id="Phobius"/>
    </source>
</evidence>
<dbReference type="Pfam" id="PF01757">
    <property type="entry name" value="Acyl_transf_3"/>
    <property type="match status" value="1"/>
</dbReference>
<dbReference type="PANTHER" id="PTHR11161">
    <property type="entry name" value="O-ACYLTRANSFERASE"/>
    <property type="match status" value="1"/>
</dbReference>
<feature type="signal peptide" evidence="2">
    <location>
        <begin position="1"/>
        <end position="29"/>
    </location>
</feature>
<dbReference type="InterPro" id="IPR052728">
    <property type="entry name" value="O2_lipid_transport_reg"/>
</dbReference>
<dbReference type="AlphaFoldDB" id="A0AAD1TZ72"/>
<feature type="domain" description="Acyltransferase 3" evidence="3">
    <location>
        <begin position="219"/>
        <end position="614"/>
    </location>
</feature>
<evidence type="ECO:0000256" key="2">
    <source>
        <dbReference type="SAM" id="SignalP"/>
    </source>
</evidence>
<feature type="transmembrane region" description="Helical" evidence="1">
    <location>
        <begin position="256"/>
        <end position="283"/>
    </location>
</feature>
<keyword evidence="1" id="KW-1133">Transmembrane helix</keyword>
<dbReference type="Proteomes" id="UP001295684">
    <property type="component" value="Unassembled WGS sequence"/>
</dbReference>
<accession>A0AAD1TZ72</accession>
<keyword evidence="1" id="KW-0472">Membrane</keyword>
<feature type="transmembrane region" description="Helical" evidence="1">
    <location>
        <begin position="215"/>
        <end position="236"/>
    </location>
</feature>
<reference evidence="4" key="1">
    <citation type="submission" date="2023-07" db="EMBL/GenBank/DDBJ databases">
        <authorList>
            <consortium name="AG Swart"/>
            <person name="Singh M."/>
            <person name="Singh A."/>
            <person name="Seah K."/>
            <person name="Emmerich C."/>
        </authorList>
    </citation>
    <scope>NUCLEOTIDE SEQUENCE</scope>
    <source>
        <strain evidence="4">DP1</strain>
    </source>
</reference>
<keyword evidence="5" id="KW-1185">Reference proteome</keyword>
<feature type="transmembrane region" description="Helical" evidence="1">
    <location>
        <begin position="368"/>
        <end position="390"/>
    </location>
</feature>
<dbReference type="GO" id="GO:0016747">
    <property type="term" value="F:acyltransferase activity, transferring groups other than amino-acyl groups"/>
    <property type="evidence" value="ECO:0007669"/>
    <property type="project" value="InterPro"/>
</dbReference>
<feature type="transmembrane region" description="Helical" evidence="1">
    <location>
        <begin position="565"/>
        <end position="584"/>
    </location>
</feature>
<feature type="chain" id="PRO_5041947221" description="Acyltransferase 3 domain-containing protein" evidence="2">
    <location>
        <begin position="30"/>
        <end position="699"/>
    </location>
</feature>